<evidence type="ECO:0000313" key="5">
    <source>
        <dbReference type="EMBL" id="EFA75967.1"/>
    </source>
</evidence>
<keyword evidence="3" id="KW-0732">Signal</keyword>
<evidence type="ECO:0000256" key="2">
    <source>
        <dbReference type="ARBA" id="ARBA00023180"/>
    </source>
</evidence>
<evidence type="ECO:0000313" key="6">
    <source>
        <dbReference type="Proteomes" id="UP000001396"/>
    </source>
</evidence>
<keyword evidence="2" id="KW-0325">Glycoprotein</keyword>
<dbReference type="GO" id="GO:0005764">
    <property type="term" value="C:lysosome"/>
    <property type="evidence" value="ECO:0007669"/>
    <property type="project" value="InterPro"/>
</dbReference>
<dbReference type="PROSITE" id="PS50015">
    <property type="entry name" value="SAP_B"/>
    <property type="match status" value="3"/>
</dbReference>
<feature type="domain" description="Saposin B-type" evidence="4">
    <location>
        <begin position="217"/>
        <end position="294"/>
    </location>
</feature>
<dbReference type="GO" id="GO:0006665">
    <property type="term" value="P:sphingolipid metabolic process"/>
    <property type="evidence" value="ECO:0007669"/>
    <property type="project" value="InterPro"/>
</dbReference>
<evidence type="ECO:0000256" key="3">
    <source>
        <dbReference type="SAM" id="SignalP"/>
    </source>
</evidence>
<feature type="domain" description="Saposin B-type" evidence="4">
    <location>
        <begin position="110"/>
        <end position="192"/>
    </location>
</feature>
<dbReference type="InterPro" id="IPR007856">
    <property type="entry name" value="SapB_1"/>
</dbReference>
<dbReference type="Pfam" id="PF03489">
    <property type="entry name" value="SapB_2"/>
    <property type="match status" value="3"/>
</dbReference>
<dbReference type="InterPro" id="IPR011001">
    <property type="entry name" value="Saposin-like"/>
</dbReference>
<dbReference type="GeneID" id="31366012"/>
<dbReference type="Proteomes" id="UP000001396">
    <property type="component" value="Unassembled WGS sequence"/>
</dbReference>
<reference evidence="5 6" key="1">
    <citation type="journal article" date="2011" name="Genome Res.">
        <title>Phylogeny-wide analysis of social amoeba genomes highlights ancient origins for complex intercellular communication.</title>
        <authorList>
            <person name="Heidel A.J."/>
            <person name="Lawal H.M."/>
            <person name="Felder M."/>
            <person name="Schilde C."/>
            <person name="Helps N.R."/>
            <person name="Tunggal B."/>
            <person name="Rivero F."/>
            <person name="John U."/>
            <person name="Schleicher M."/>
            <person name="Eichinger L."/>
            <person name="Platzer M."/>
            <person name="Noegel A.A."/>
            <person name="Schaap P."/>
            <person name="Gloeckner G."/>
        </authorList>
    </citation>
    <scope>NUCLEOTIDE SEQUENCE [LARGE SCALE GENOMIC DNA]</scope>
    <source>
        <strain evidence="6">ATCC 26659 / Pp 5 / PN500</strain>
    </source>
</reference>
<sequence length="294" mass="33068">MKYIPTLLLLLVTLSFYQVQANMDCEICTFLVGYAERYVESNKSISDIETSLNAVCDIFGDKEKATCQVMVDSYTPLIVNMILNKESASTICNQMKACTSKDSVEFLIRDEIECSLCSYVVSRVEGYFEGKLNETEIMSRLDDDCKFLDEPTIVDACTTLINEYGPLIISSIESGVEPQTVCTEIKVCDPSTSKKHININIINIQEPTVVVEEQIVGGVYCPICTMVASYTEEYLASNKTETEIIKLIKNDCLMIEKTWTAQCQAIASNYVPQMIEWFEREQTPSVVCKNLGYC</sequence>
<dbReference type="InParanoid" id="D3BRD5"/>
<dbReference type="AlphaFoldDB" id="D3BRD5"/>
<dbReference type="PANTHER" id="PTHR11480:SF101">
    <property type="entry name" value="SAPOSIN A-RELATED"/>
    <property type="match status" value="1"/>
</dbReference>
<dbReference type="InterPro" id="IPR008138">
    <property type="entry name" value="SapB_2"/>
</dbReference>
<dbReference type="InterPro" id="IPR008139">
    <property type="entry name" value="SaposinB_dom"/>
</dbReference>
<dbReference type="Pfam" id="PF05184">
    <property type="entry name" value="SapB_1"/>
    <property type="match status" value="3"/>
</dbReference>
<proteinExistence type="predicted"/>
<dbReference type="InterPro" id="IPR008373">
    <property type="entry name" value="Saposin"/>
</dbReference>
<organism evidence="5 6">
    <name type="scientific">Heterostelium pallidum (strain ATCC 26659 / Pp 5 / PN500)</name>
    <name type="common">Cellular slime mold</name>
    <name type="synonym">Polysphondylium pallidum</name>
    <dbReference type="NCBI Taxonomy" id="670386"/>
    <lineage>
        <taxon>Eukaryota</taxon>
        <taxon>Amoebozoa</taxon>
        <taxon>Evosea</taxon>
        <taxon>Eumycetozoa</taxon>
        <taxon>Dictyostelia</taxon>
        <taxon>Acytosteliales</taxon>
        <taxon>Acytosteliaceae</taxon>
        <taxon>Heterostelium</taxon>
    </lineage>
</organism>
<dbReference type="SMART" id="SM00741">
    <property type="entry name" value="SapB"/>
    <property type="match status" value="3"/>
</dbReference>
<dbReference type="InterPro" id="IPR051428">
    <property type="entry name" value="Sphingo_Act-Surfact_Prot"/>
</dbReference>
<dbReference type="EMBL" id="ADBJ01000050">
    <property type="protein sequence ID" value="EFA75967.1"/>
    <property type="molecule type" value="Genomic_DNA"/>
</dbReference>
<protein>
    <submittedName>
        <fullName evidence="5">Saposin A</fullName>
    </submittedName>
</protein>
<dbReference type="PANTHER" id="PTHR11480">
    <property type="entry name" value="SAPOSIN-RELATED"/>
    <property type="match status" value="1"/>
</dbReference>
<comment type="caution">
    <text evidence="5">The sequence shown here is derived from an EMBL/GenBank/DDBJ whole genome shotgun (WGS) entry which is preliminary data.</text>
</comment>
<dbReference type="SUPFAM" id="SSF47862">
    <property type="entry name" value="Saposin"/>
    <property type="match status" value="4"/>
</dbReference>
<dbReference type="RefSeq" id="XP_020428101.1">
    <property type="nucleotide sequence ID" value="XM_020581314.1"/>
</dbReference>
<keyword evidence="1" id="KW-1015">Disulfide bond</keyword>
<evidence type="ECO:0000256" key="1">
    <source>
        <dbReference type="ARBA" id="ARBA00023157"/>
    </source>
</evidence>
<dbReference type="GO" id="GO:0016020">
    <property type="term" value="C:membrane"/>
    <property type="evidence" value="ECO:0007669"/>
    <property type="project" value="GOC"/>
</dbReference>
<feature type="signal peptide" evidence="3">
    <location>
        <begin position="1"/>
        <end position="21"/>
    </location>
</feature>
<feature type="domain" description="Saposin B-type" evidence="4">
    <location>
        <begin position="21"/>
        <end position="102"/>
    </location>
</feature>
<name>D3BRD5_HETP5</name>
<dbReference type="PRINTS" id="PR01797">
    <property type="entry name" value="SAPOSIN"/>
</dbReference>
<evidence type="ECO:0000259" key="4">
    <source>
        <dbReference type="PROSITE" id="PS50015"/>
    </source>
</evidence>
<feature type="chain" id="PRO_5003042702" evidence="3">
    <location>
        <begin position="22"/>
        <end position="294"/>
    </location>
</feature>
<accession>D3BRD5</accession>
<dbReference type="OMA" id="IWEEIPK"/>
<dbReference type="Gene3D" id="1.10.225.10">
    <property type="entry name" value="Saposin-like"/>
    <property type="match status" value="3"/>
</dbReference>
<gene>
    <name evidence="5" type="primary">sapA</name>
    <name evidence="5" type="ORF">PPL_10543</name>
</gene>
<keyword evidence="6" id="KW-1185">Reference proteome</keyword>